<feature type="compositionally biased region" description="Basic and acidic residues" evidence="1">
    <location>
        <begin position="7"/>
        <end position="19"/>
    </location>
</feature>
<organism evidence="2 3">
    <name type="scientific">Amycolatopsis umgeniensis</name>
    <dbReference type="NCBI Taxonomy" id="336628"/>
    <lineage>
        <taxon>Bacteria</taxon>
        <taxon>Bacillati</taxon>
        <taxon>Actinomycetota</taxon>
        <taxon>Actinomycetes</taxon>
        <taxon>Pseudonocardiales</taxon>
        <taxon>Pseudonocardiaceae</taxon>
        <taxon>Amycolatopsis</taxon>
    </lineage>
</organism>
<comment type="caution">
    <text evidence="2">The sequence shown here is derived from an EMBL/GenBank/DDBJ whole genome shotgun (WGS) entry which is preliminary data.</text>
</comment>
<dbReference type="EMBL" id="JACHMX010000001">
    <property type="protein sequence ID" value="MBB5856414.1"/>
    <property type="molecule type" value="Genomic_DNA"/>
</dbReference>
<evidence type="ECO:0000313" key="2">
    <source>
        <dbReference type="EMBL" id="MBB5856414.1"/>
    </source>
</evidence>
<dbReference type="AlphaFoldDB" id="A0A841BD38"/>
<gene>
    <name evidence="2" type="ORF">HDA45_006501</name>
</gene>
<reference evidence="2 3" key="1">
    <citation type="submission" date="2020-08" db="EMBL/GenBank/DDBJ databases">
        <title>Sequencing the genomes of 1000 actinobacteria strains.</title>
        <authorList>
            <person name="Klenk H.-P."/>
        </authorList>
    </citation>
    <scope>NUCLEOTIDE SEQUENCE [LARGE SCALE GENOMIC DNA]</scope>
    <source>
        <strain evidence="2 3">DSM 45272</strain>
    </source>
</reference>
<sequence length="141" mass="14701">MVTTDEEIARRLEKTDAARSARRQRAAATVGELARRHTELAGQLADLERELGEVLTAAGDVIDLPELAAVTDVPATDLTHWRDQAARVVRGGKRKRPSIAKKSGSSGKDSPEVTAPRATRPTAPAPEAGSDGGAALAAASS</sequence>
<evidence type="ECO:0000256" key="1">
    <source>
        <dbReference type="SAM" id="MobiDB-lite"/>
    </source>
</evidence>
<keyword evidence="3" id="KW-1185">Reference proteome</keyword>
<protein>
    <submittedName>
        <fullName evidence="2">Uncharacterized protein</fullName>
    </submittedName>
</protein>
<feature type="region of interest" description="Disordered" evidence="1">
    <location>
        <begin position="1"/>
        <end position="24"/>
    </location>
</feature>
<feature type="compositionally biased region" description="Basic residues" evidence="1">
    <location>
        <begin position="90"/>
        <end position="99"/>
    </location>
</feature>
<name>A0A841BD38_9PSEU</name>
<dbReference type="Proteomes" id="UP000580861">
    <property type="component" value="Unassembled WGS sequence"/>
</dbReference>
<feature type="region of interest" description="Disordered" evidence="1">
    <location>
        <begin position="84"/>
        <end position="141"/>
    </location>
</feature>
<feature type="compositionally biased region" description="Low complexity" evidence="1">
    <location>
        <begin position="112"/>
        <end position="141"/>
    </location>
</feature>
<accession>A0A841BD38</accession>
<dbReference type="RefSeq" id="WP_184901805.1">
    <property type="nucleotide sequence ID" value="NZ_JACHMX010000001.1"/>
</dbReference>
<proteinExistence type="predicted"/>
<evidence type="ECO:0000313" key="3">
    <source>
        <dbReference type="Proteomes" id="UP000580861"/>
    </source>
</evidence>